<proteinExistence type="predicted"/>
<dbReference type="Proteomes" id="UP000685013">
    <property type="component" value="Chromosome 12"/>
</dbReference>
<dbReference type="PANTHER" id="PTHR35689:SF1">
    <property type="entry name" value="EARLY ENDOSOME ANTIGEN"/>
    <property type="match status" value="1"/>
</dbReference>
<feature type="region of interest" description="Disordered" evidence="2">
    <location>
        <begin position="240"/>
        <end position="265"/>
    </location>
</feature>
<accession>A0AAV6MQK6</accession>
<feature type="non-terminal residue" evidence="3">
    <location>
        <position position="1"/>
    </location>
</feature>
<feature type="coiled-coil region" evidence="1">
    <location>
        <begin position="73"/>
        <end position="138"/>
    </location>
</feature>
<feature type="coiled-coil region" evidence="1">
    <location>
        <begin position="200"/>
        <end position="227"/>
    </location>
</feature>
<evidence type="ECO:0000313" key="3">
    <source>
        <dbReference type="EMBL" id="KAG6585310.1"/>
    </source>
</evidence>
<reference evidence="3 4" key="1">
    <citation type="journal article" date="2021" name="Hortic Res">
        <title>The domestication of Cucurbita argyrosperma as revealed by the genome of its wild relative.</title>
        <authorList>
            <person name="Barrera-Redondo J."/>
            <person name="Sanchez-de la Vega G."/>
            <person name="Aguirre-Liguori J.A."/>
            <person name="Castellanos-Morales G."/>
            <person name="Gutierrez-Guerrero Y.T."/>
            <person name="Aguirre-Dugua X."/>
            <person name="Aguirre-Planter E."/>
            <person name="Tenaillon M.I."/>
            <person name="Lira-Saade R."/>
            <person name="Eguiarte L.E."/>
        </authorList>
    </citation>
    <scope>NUCLEOTIDE SEQUENCE [LARGE SCALE GENOMIC DNA]</scope>
    <source>
        <strain evidence="3">JBR-2021</strain>
    </source>
</reference>
<organism evidence="3 4">
    <name type="scientific">Cucurbita argyrosperma subsp. sororia</name>
    <dbReference type="NCBI Taxonomy" id="37648"/>
    <lineage>
        <taxon>Eukaryota</taxon>
        <taxon>Viridiplantae</taxon>
        <taxon>Streptophyta</taxon>
        <taxon>Embryophyta</taxon>
        <taxon>Tracheophyta</taxon>
        <taxon>Spermatophyta</taxon>
        <taxon>Magnoliopsida</taxon>
        <taxon>eudicotyledons</taxon>
        <taxon>Gunneridae</taxon>
        <taxon>Pentapetalae</taxon>
        <taxon>rosids</taxon>
        <taxon>fabids</taxon>
        <taxon>Cucurbitales</taxon>
        <taxon>Cucurbitaceae</taxon>
        <taxon>Cucurbiteae</taxon>
        <taxon>Cucurbita</taxon>
    </lineage>
</organism>
<evidence type="ECO:0000313" key="4">
    <source>
        <dbReference type="Proteomes" id="UP000685013"/>
    </source>
</evidence>
<gene>
    <name evidence="3" type="ORF">SDJN03_18043</name>
</gene>
<dbReference type="EMBL" id="JAGKQH010000012">
    <property type="protein sequence ID" value="KAG6585310.1"/>
    <property type="molecule type" value="Genomic_DNA"/>
</dbReference>
<evidence type="ECO:0000256" key="1">
    <source>
        <dbReference type="SAM" id="Coils"/>
    </source>
</evidence>
<dbReference type="AlphaFoldDB" id="A0AAV6MQK6"/>
<comment type="caution">
    <text evidence="3">The sequence shown here is derived from an EMBL/GenBank/DDBJ whole genome shotgun (WGS) entry which is preliminary data.</text>
</comment>
<dbReference type="PANTHER" id="PTHR35689">
    <property type="entry name" value="EARLY ENDOSOME ANTIGEN"/>
    <property type="match status" value="1"/>
</dbReference>
<evidence type="ECO:0000256" key="2">
    <source>
        <dbReference type="SAM" id="MobiDB-lite"/>
    </source>
</evidence>
<keyword evidence="1" id="KW-0175">Coiled coil</keyword>
<name>A0AAV6MQK6_9ROSI</name>
<keyword evidence="4" id="KW-1185">Reference proteome</keyword>
<protein>
    <submittedName>
        <fullName evidence="3">Uncharacterized protein</fullName>
    </submittedName>
</protein>
<sequence>MIPQEMDAYIKESIDHTLGLPVSTQTLALKLAASEATQRRLEAQCLSLQSKLNQHIRSTKAAQAEAMMSAQGLKKAIERNERLSKENSRLEDQLKRMKVIASRGKMAIHGAKEAEDRARKLNDEATKLTEDLNFFKEQYQMRKFSFASMEEVLVETTLNDLVPGDTGLTVGQFLVANMNNDSCRRLLHLSQSLRPSTQRALSLAAQIKTLEENNRQLQIRLSVAQGEVILLSDEIGRLLEDKEDSSPDPDFARKPPASSSSVKVEKNEWNGCNLFKQFVIVLRQNKRPRESSKSED</sequence>